<dbReference type="OrthoDB" id="10258882at2759"/>
<dbReference type="eggNOG" id="KOG2475">
    <property type="taxonomic scope" value="Eukaryota"/>
</dbReference>
<protein>
    <submittedName>
        <fullName evidence="8">CDC45-like protein</fullName>
    </submittedName>
</protein>
<evidence type="ECO:0000256" key="4">
    <source>
        <dbReference type="ARBA" id="ARBA00023242"/>
    </source>
</evidence>
<organism evidence="8 9">
    <name type="scientific">Coccomyxa subellipsoidea (strain C-169)</name>
    <name type="common">Green microalga</name>
    <dbReference type="NCBI Taxonomy" id="574566"/>
    <lineage>
        <taxon>Eukaryota</taxon>
        <taxon>Viridiplantae</taxon>
        <taxon>Chlorophyta</taxon>
        <taxon>core chlorophytes</taxon>
        <taxon>Trebouxiophyceae</taxon>
        <taxon>Trebouxiophyceae incertae sedis</taxon>
        <taxon>Coccomyxaceae</taxon>
        <taxon>Coccomyxa</taxon>
        <taxon>Coccomyxa subellipsoidea</taxon>
    </lineage>
</organism>
<evidence type="ECO:0000256" key="6">
    <source>
        <dbReference type="SAM" id="Coils"/>
    </source>
</evidence>
<dbReference type="Pfam" id="PF02724">
    <property type="entry name" value="CDC45"/>
    <property type="match status" value="2"/>
</dbReference>
<sequence>MLKEPHEYEALFQEVKADLQNSEEKKVLIFVSTSECDSVCAVRILQLLLMNNGIHFSTFPVSNTAEIQQICESQLSGEAQTVILINCGGEVDLYEDLNLGELETRVIVADSHRPLHHNASSLMSVHYMVDEADGSQLHAALPPPDGASESDDDSEEDKGEGPSESDEDEDKENERPARRQRVSPDAAHPGLSRRQRRERKRAEVRRARAEYYERGTFWGKPAACTMLELAQQLHMDNRHYLWLAILGLTDQHLHQRIAQQSYAEQAQKLEILVNQLEEAGDEVDDMEEVPMEDGHGNVTVARRRKIKFGHIKAVTDFRFPLMRHWSVYESIIHSRYVAVRLGTWQDKGRDKVDELLVKMGLSQRDCKQDYCVTARKFNNLAQKLVEHAHSFRLTDLDFKSFRLAWGTNAPLYAADVVLAATALLEAPPAIRAGETSARDDRSDCICDGGLLLVSKAGQERAKFRWYDMTRNEVSNKAILSHPLALVKLGMFLRDVASMRVTRKRKPIVLVGPADGRHQCLVVAVTCEPMSTEAQQGNPFGVLFEKSARNIGASFEHKGFDSSVIQIAVADVDRFVRELAVQASASAVRFGPAQADAA</sequence>
<gene>
    <name evidence="8" type="ORF">COCSUDRAFT_40025</name>
</gene>
<dbReference type="GO" id="GO:0003697">
    <property type="term" value="F:single-stranded DNA binding"/>
    <property type="evidence" value="ECO:0007669"/>
    <property type="project" value="TreeGrafter"/>
</dbReference>
<dbReference type="AlphaFoldDB" id="I0Z527"/>
<feature type="coiled-coil region" evidence="6">
    <location>
        <begin position="259"/>
        <end position="289"/>
    </location>
</feature>
<evidence type="ECO:0000313" key="8">
    <source>
        <dbReference type="EMBL" id="EIE25746.1"/>
    </source>
</evidence>
<comment type="caution">
    <text evidence="8">The sequence shown here is derived from an EMBL/GenBank/DDBJ whole genome shotgun (WGS) entry which is preliminary data.</text>
</comment>
<dbReference type="EMBL" id="AGSI01000003">
    <property type="protein sequence ID" value="EIE25746.1"/>
    <property type="molecule type" value="Genomic_DNA"/>
</dbReference>
<keyword evidence="9" id="KW-1185">Reference proteome</keyword>
<comment type="subcellular location">
    <subcellularLocation>
        <location evidence="1">Nucleus</location>
    </subcellularLocation>
</comment>
<keyword evidence="3" id="KW-0235">DNA replication</keyword>
<dbReference type="GO" id="GO:0003688">
    <property type="term" value="F:DNA replication origin binding"/>
    <property type="evidence" value="ECO:0007669"/>
    <property type="project" value="TreeGrafter"/>
</dbReference>
<reference evidence="8 9" key="1">
    <citation type="journal article" date="2012" name="Genome Biol.">
        <title>The genome of the polar eukaryotic microalga coccomyxa subellipsoidea reveals traits of cold adaptation.</title>
        <authorList>
            <person name="Blanc G."/>
            <person name="Agarkova I."/>
            <person name="Grimwood J."/>
            <person name="Kuo A."/>
            <person name="Brueggeman A."/>
            <person name="Dunigan D."/>
            <person name="Gurnon J."/>
            <person name="Ladunga I."/>
            <person name="Lindquist E."/>
            <person name="Lucas S."/>
            <person name="Pangilinan J."/>
            <person name="Proschold T."/>
            <person name="Salamov A."/>
            <person name="Schmutz J."/>
            <person name="Weeks D."/>
            <person name="Yamada T."/>
            <person name="Claverie J.M."/>
            <person name="Grigoriev I."/>
            <person name="Van Etten J."/>
            <person name="Lomsadze A."/>
            <person name="Borodovsky M."/>
        </authorList>
    </citation>
    <scope>NUCLEOTIDE SEQUENCE [LARGE SCALE GENOMIC DNA]</scope>
    <source>
        <strain evidence="8 9">C-169</strain>
    </source>
</reference>
<evidence type="ECO:0000256" key="3">
    <source>
        <dbReference type="ARBA" id="ARBA00022705"/>
    </source>
</evidence>
<dbReference type="RefSeq" id="XP_005650290.1">
    <property type="nucleotide sequence ID" value="XM_005650233.1"/>
</dbReference>
<dbReference type="STRING" id="574566.I0Z527"/>
<dbReference type="GO" id="GO:1902977">
    <property type="term" value="P:mitotic DNA replication preinitiation complex assembly"/>
    <property type="evidence" value="ECO:0007669"/>
    <property type="project" value="TreeGrafter"/>
</dbReference>
<dbReference type="Proteomes" id="UP000007264">
    <property type="component" value="Unassembled WGS sequence"/>
</dbReference>
<feature type="region of interest" description="Disordered" evidence="7">
    <location>
        <begin position="136"/>
        <end position="202"/>
    </location>
</feature>
<evidence type="ECO:0000256" key="1">
    <source>
        <dbReference type="ARBA" id="ARBA00004123"/>
    </source>
</evidence>
<evidence type="ECO:0000256" key="7">
    <source>
        <dbReference type="SAM" id="MobiDB-lite"/>
    </source>
</evidence>
<dbReference type="GO" id="GO:0031261">
    <property type="term" value="C:DNA replication preinitiation complex"/>
    <property type="evidence" value="ECO:0007669"/>
    <property type="project" value="TreeGrafter"/>
</dbReference>
<proteinExistence type="inferred from homology"/>
<dbReference type="GO" id="GO:0006270">
    <property type="term" value="P:DNA replication initiation"/>
    <property type="evidence" value="ECO:0007669"/>
    <property type="project" value="InterPro"/>
</dbReference>
<comment type="similarity">
    <text evidence="2">Belongs to the CDC45 family.</text>
</comment>
<dbReference type="KEGG" id="csl:COCSUDRAFT_40025"/>
<feature type="compositionally biased region" description="Acidic residues" evidence="7">
    <location>
        <begin position="148"/>
        <end position="171"/>
    </location>
</feature>
<evidence type="ECO:0000313" key="9">
    <source>
        <dbReference type="Proteomes" id="UP000007264"/>
    </source>
</evidence>
<dbReference type="PANTHER" id="PTHR10507">
    <property type="entry name" value="CDC45-RELATED PROTEIN"/>
    <property type="match status" value="1"/>
</dbReference>
<evidence type="ECO:0000256" key="2">
    <source>
        <dbReference type="ARBA" id="ARBA00010727"/>
    </source>
</evidence>
<evidence type="ECO:0000256" key="5">
    <source>
        <dbReference type="ARBA" id="ARBA00023306"/>
    </source>
</evidence>
<dbReference type="InterPro" id="IPR003874">
    <property type="entry name" value="CDC45"/>
</dbReference>
<keyword evidence="5" id="KW-0131">Cell cycle</keyword>
<accession>I0Z527</accession>
<dbReference type="GO" id="GO:0003682">
    <property type="term" value="F:chromatin binding"/>
    <property type="evidence" value="ECO:0007669"/>
    <property type="project" value="TreeGrafter"/>
</dbReference>
<name>I0Z527_COCSC</name>
<keyword evidence="4" id="KW-0539">Nucleus</keyword>
<dbReference type="PANTHER" id="PTHR10507:SF0">
    <property type="entry name" value="CELL DIVISION CONTROL PROTEIN 45 HOMOLOG"/>
    <property type="match status" value="1"/>
</dbReference>
<dbReference type="GO" id="GO:0000727">
    <property type="term" value="P:double-strand break repair via break-induced replication"/>
    <property type="evidence" value="ECO:0007669"/>
    <property type="project" value="TreeGrafter"/>
</dbReference>
<dbReference type="GeneID" id="17043750"/>
<keyword evidence="6" id="KW-0175">Coiled coil</keyword>